<evidence type="ECO:0000313" key="3">
    <source>
        <dbReference type="Proteomes" id="UP001197974"/>
    </source>
</evidence>
<keyword evidence="2" id="KW-0614">Plasmid</keyword>
<reference evidence="2 3" key="1">
    <citation type="submission" date="2023-06" db="EMBL/GenBank/DDBJ databases">
        <title>Five Gram-positive bacteria isolated from mangrove sediments in Shenzhen, Guangdong, China.</title>
        <authorList>
            <person name="Yu S."/>
            <person name="Zheng W."/>
            <person name="Huang Y."/>
        </authorList>
    </citation>
    <scope>NUCLEOTIDE SEQUENCE [LARGE SCALE GENOMIC DNA]</scope>
    <source>
        <strain evidence="2 3">SaN35-3</strain>
        <plasmid evidence="2 3">unnamed1</plasmid>
    </source>
</reference>
<accession>A0ABY9JYF4</accession>
<name>A0ABY9JYF4_9BACI</name>
<sequence length="186" mass="21444">MDLAYTTKEVASTLDIGESTLRKWSVALEKGGYPFIKNDKGYRSYLERDIIVLRKFKELVKVKSVSLESATELVMARVNEESLAKGTGVALSLDSLTQERSLADQGEINKELLEHFRKQEEVNKRLVEMIQEQGEMIKNQQNYIDERLNKHDQMLVQSMRDNMETRKQIAAAEEPKKGFWGKLFGR</sequence>
<dbReference type="Pfam" id="PF13411">
    <property type="entry name" value="MerR_1"/>
    <property type="match status" value="1"/>
</dbReference>
<organism evidence="2 3">
    <name type="scientific">Bacillus carboniphilus</name>
    <dbReference type="NCBI Taxonomy" id="86663"/>
    <lineage>
        <taxon>Bacteria</taxon>
        <taxon>Bacillati</taxon>
        <taxon>Bacillota</taxon>
        <taxon>Bacilli</taxon>
        <taxon>Bacillales</taxon>
        <taxon>Bacillaceae</taxon>
        <taxon>Bacillus</taxon>
    </lineage>
</organism>
<keyword evidence="3" id="KW-1185">Reference proteome</keyword>
<dbReference type="Proteomes" id="UP001197974">
    <property type="component" value="Plasmid unnamed1"/>
</dbReference>
<dbReference type="RefSeq" id="WP_226540729.1">
    <property type="nucleotide sequence ID" value="NZ_CP129014.1"/>
</dbReference>
<gene>
    <name evidence="2" type="ORF">LC087_18815</name>
</gene>
<geneLocation type="plasmid" evidence="2 3">
    <name>unnamed1</name>
</geneLocation>
<evidence type="ECO:0000259" key="1">
    <source>
        <dbReference type="Pfam" id="PF13411"/>
    </source>
</evidence>
<dbReference type="SUPFAM" id="SSF46955">
    <property type="entry name" value="Putative DNA-binding domain"/>
    <property type="match status" value="1"/>
</dbReference>
<dbReference type="InterPro" id="IPR000551">
    <property type="entry name" value="MerR-type_HTH_dom"/>
</dbReference>
<proteinExistence type="predicted"/>
<dbReference type="InterPro" id="IPR009061">
    <property type="entry name" value="DNA-bd_dom_put_sf"/>
</dbReference>
<dbReference type="Gene3D" id="1.10.1660.10">
    <property type="match status" value="1"/>
</dbReference>
<dbReference type="EMBL" id="CP129014">
    <property type="protein sequence ID" value="WLR44436.1"/>
    <property type="molecule type" value="Genomic_DNA"/>
</dbReference>
<feature type="domain" description="HTH merR-type" evidence="1">
    <location>
        <begin position="5"/>
        <end position="73"/>
    </location>
</feature>
<protein>
    <submittedName>
        <fullName evidence="2">MerR family transcriptional regulator</fullName>
    </submittedName>
</protein>
<evidence type="ECO:0000313" key="2">
    <source>
        <dbReference type="EMBL" id="WLR44436.1"/>
    </source>
</evidence>